<reference evidence="1 2" key="1">
    <citation type="submission" date="2022-03" db="EMBL/GenBank/DDBJ databases">
        <authorList>
            <person name="Macdonald S."/>
            <person name="Ahmed S."/>
            <person name="Newling K."/>
        </authorList>
    </citation>
    <scope>NUCLEOTIDE SEQUENCE [LARGE SCALE GENOMIC DNA]</scope>
</reference>
<comment type="caution">
    <text evidence="1">The sequence shown here is derived from an EMBL/GenBank/DDBJ whole genome shotgun (WGS) entry which is preliminary data.</text>
</comment>
<dbReference type="Proteomes" id="UP001642260">
    <property type="component" value="Unassembled WGS sequence"/>
</dbReference>
<evidence type="ECO:0000313" key="1">
    <source>
        <dbReference type="EMBL" id="CAH8334258.1"/>
    </source>
</evidence>
<dbReference type="AlphaFoldDB" id="A0ABC8JMI1"/>
<proteinExistence type="predicted"/>
<accession>A0ABC8JMI1</accession>
<dbReference type="Pfam" id="PF03492">
    <property type="entry name" value="Methyltransf_7"/>
    <property type="match status" value="1"/>
</dbReference>
<name>A0ABC8JMI1_ERUVS</name>
<evidence type="ECO:0000313" key="2">
    <source>
        <dbReference type="Proteomes" id="UP001642260"/>
    </source>
</evidence>
<gene>
    <name evidence="1" type="ORF">ERUC_LOCUS13067</name>
</gene>
<dbReference type="EMBL" id="CAKOAT010124266">
    <property type="protein sequence ID" value="CAH8334258.1"/>
    <property type="molecule type" value="Genomic_DNA"/>
</dbReference>
<keyword evidence="2" id="KW-1185">Reference proteome</keyword>
<dbReference type="InterPro" id="IPR029063">
    <property type="entry name" value="SAM-dependent_MTases_sf"/>
</dbReference>
<protein>
    <submittedName>
        <fullName evidence="1">Uncharacterized protein</fullName>
    </submittedName>
</protein>
<dbReference type="SUPFAM" id="SSF53335">
    <property type="entry name" value="S-adenosyl-L-methionine-dependent methyltransferases"/>
    <property type="match status" value="1"/>
</dbReference>
<dbReference type="InterPro" id="IPR005299">
    <property type="entry name" value="MeTrfase_7"/>
</dbReference>
<organism evidence="1 2">
    <name type="scientific">Eruca vesicaria subsp. sativa</name>
    <name type="common">Garden rocket</name>
    <name type="synonym">Eruca sativa</name>
    <dbReference type="NCBI Taxonomy" id="29727"/>
    <lineage>
        <taxon>Eukaryota</taxon>
        <taxon>Viridiplantae</taxon>
        <taxon>Streptophyta</taxon>
        <taxon>Embryophyta</taxon>
        <taxon>Tracheophyta</taxon>
        <taxon>Spermatophyta</taxon>
        <taxon>Magnoliopsida</taxon>
        <taxon>eudicotyledons</taxon>
        <taxon>Gunneridae</taxon>
        <taxon>Pentapetalae</taxon>
        <taxon>rosids</taxon>
        <taxon>malvids</taxon>
        <taxon>Brassicales</taxon>
        <taxon>Brassicaceae</taxon>
        <taxon>Brassiceae</taxon>
        <taxon>Eruca</taxon>
    </lineage>
</organism>
<sequence>MDFIGKSLNDLAQQTLSVPPLYVAEEGEIRRIIDENETFTIKAFEDIIHLYGEFPLDSKILAVSFRSSYGAFLSAHFGVEAMKKAFEFFKVKAQEQITRIKNAKPGMQYLVVLRKN</sequence>